<name>A0A5C3KQR7_COPMA</name>
<dbReference type="GO" id="GO:0007166">
    <property type="term" value="P:cell surface receptor signaling pathway"/>
    <property type="evidence" value="ECO:0007669"/>
    <property type="project" value="InterPro"/>
</dbReference>
<dbReference type="InterPro" id="IPR054000">
    <property type="entry name" value="MLKL_N"/>
</dbReference>
<dbReference type="AlphaFoldDB" id="A0A5C3KQR7"/>
<gene>
    <name evidence="2" type="ORF">FA15DRAFT_595244</name>
</gene>
<sequence>MDAFSLLTNIISVARGIHSWLDQLQCKKDKLRQLQWRVKTLIDTLQPHLDLQKHDKLPNDGMIDIFLELAAILSSIRERLSVYRAKFRLSKFMEFINPAVLLSRLEDDEKRLSRWIELFSLRLQVNATKHVETLLSLSPTTTVNRDAVIHHCKVGDVVEFWDLCVGNDVAMASPAEFLTGLRCWIRENIDEFLFSSLLSTLDPDNLGSILRKNLDAEVGDTSLKQYVSQLKETLSNGAEPPSQNLMDSDDDVTVVDEDTTSHEEPNVHPTLVWIDDRMQNNKHEIKHAESMGIHVVTLPSTAVAKLWIEENEARLRELERTNSLRFITDNARWEGSERTQMFLNMTAGETILRFLRGKRLTSPVLVYCGESVVCTEYVKLYSAAASTKQADTCLKFLEYLSPLKGRKAVVWDDEEFDAAWDQMFSIRHGWNINISS</sequence>
<dbReference type="OrthoDB" id="3254241at2759"/>
<feature type="domain" description="Mixed lineage kinase" evidence="1">
    <location>
        <begin position="8"/>
        <end position="136"/>
    </location>
</feature>
<proteinExistence type="predicted"/>
<dbReference type="STRING" id="230819.A0A5C3KQR7"/>
<dbReference type="Pfam" id="PF22215">
    <property type="entry name" value="MLKL_N"/>
    <property type="match status" value="1"/>
</dbReference>
<dbReference type="Gene3D" id="1.20.930.20">
    <property type="entry name" value="Adaptor protein Cbl, N-terminal domain"/>
    <property type="match status" value="1"/>
</dbReference>
<evidence type="ECO:0000259" key="1">
    <source>
        <dbReference type="Pfam" id="PF22215"/>
    </source>
</evidence>
<dbReference type="Proteomes" id="UP000307440">
    <property type="component" value="Unassembled WGS sequence"/>
</dbReference>
<accession>A0A5C3KQR7</accession>
<evidence type="ECO:0000313" key="2">
    <source>
        <dbReference type="EMBL" id="TFK22909.1"/>
    </source>
</evidence>
<dbReference type="EMBL" id="ML210229">
    <property type="protein sequence ID" value="TFK22909.1"/>
    <property type="molecule type" value="Genomic_DNA"/>
</dbReference>
<protein>
    <recommendedName>
        <fullName evidence="1">Mixed lineage kinase domain-containing protein</fullName>
    </recommendedName>
</protein>
<reference evidence="2 3" key="1">
    <citation type="journal article" date="2019" name="Nat. Ecol. Evol.">
        <title>Megaphylogeny resolves global patterns of mushroom evolution.</title>
        <authorList>
            <person name="Varga T."/>
            <person name="Krizsan K."/>
            <person name="Foldi C."/>
            <person name="Dima B."/>
            <person name="Sanchez-Garcia M."/>
            <person name="Sanchez-Ramirez S."/>
            <person name="Szollosi G.J."/>
            <person name="Szarkandi J.G."/>
            <person name="Papp V."/>
            <person name="Albert L."/>
            <person name="Andreopoulos W."/>
            <person name="Angelini C."/>
            <person name="Antonin V."/>
            <person name="Barry K.W."/>
            <person name="Bougher N.L."/>
            <person name="Buchanan P."/>
            <person name="Buyck B."/>
            <person name="Bense V."/>
            <person name="Catcheside P."/>
            <person name="Chovatia M."/>
            <person name="Cooper J."/>
            <person name="Damon W."/>
            <person name="Desjardin D."/>
            <person name="Finy P."/>
            <person name="Geml J."/>
            <person name="Haridas S."/>
            <person name="Hughes K."/>
            <person name="Justo A."/>
            <person name="Karasinski D."/>
            <person name="Kautmanova I."/>
            <person name="Kiss B."/>
            <person name="Kocsube S."/>
            <person name="Kotiranta H."/>
            <person name="LaButti K.M."/>
            <person name="Lechner B.E."/>
            <person name="Liimatainen K."/>
            <person name="Lipzen A."/>
            <person name="Lukacs Z."/>
            <person name="Mihaltcheva S."/>
            <person name="Morgado L.N."/>
            <person name="Niskanen T."/>
            <person name="Noordeloos M.E."/>
            <person name="Ohm R.A."/>
            <person name="Ortiz-Santana B."/>
            <person name="Ovrebo C."/>
            <person name="Racz N."/>
            <person name="Riley R."/>
            <person name="Savchenko A."/>
            <person name="Shiryaev A."/>
            <person name="Soop K."/>
            <person name="Spirin V."/>
            <person name="Szebenyi C."/>
            <person name="Tomsovsky M."/>
            <person name="Tulloss R.E."/>
            <person name="Uehling J."/>
            <person name="Grigoriev I.V."/>
            <person name="Vagvolgyi C."/>
            <person name="Papp T."/>
            <person name="Martin F.M."/>
            <person name="Miettinen O."/>
            <person name="Hibbett D.S."/>
            <person name="Nagy L.G."/>
        </authorList>
    </citation>
    <scope>NUCLEOTIDE SEQUENCE [LARGE SCALE GENOMIC DNA]</scope>
    <source>
        <strain evidence="2 3">CBS 121175</strain>
    </source>
</reference>
<organism evidence="2 3">
    <name type="scientific">Coprinopsis marcescibilis</name>
    <name type="common">Agaric fungus</name>
    <name type="synonym">Psathyrella marcescibilis</name>
    <dbReference type="NCBI Taxonomy" id="230819"/>
    <lineage>
        <taxon>Eukaryota</taxon>
        <taxon>Fungi</taxon>
        <taxon>Dikarya</taxon>
        <taxon>Basidiomycota</taxon>
        <taxon>Agaricomycotina</taxon>
        <taxon>Agaricomycetes</taxon>
        <taxon>Agaricomycetidae</taxon>
        <taxon>Agaricales</taxon>
        <taxon>Agaricineae</taxon>
        <taxon>Psathyrellaceae</taxon>
        <taxon>Coprinopsis</taxon>
    </lineage>
</organism>
<keyword evidence="3" id="KW-1185">Reference proteome</keyword>
<evidence type="ECO:0000313" key="3">
    <source>
        <dbReference type="Proteomes" id="UP000307440"/>
    </source>
</evidence>
<dbReference type="InterPro" id="IPR036537">
    <property type="entry name" value="Adaptor_Cbl_N_dom_sf"/>
</dbReference>